<dbReference type="OrthoDB" id="254701at2157"/>
<dbReference type="Pfam" id="PF25958">
    <property type="entry name" value="DUF7995"/>
    <property type="match status" value="1"/>
</dbReference>
<dbReference type="EMBL" id="AOHU01000087">
    <property type="protein sequence ID" value="ELY28677.1"/>
    <property type="molecule type" value="Genomic_DNA"/>
</dbReference>
<dbReference type="Proteomes" id="UP000011532">
    <property type="component" value="Unassembled WGS sequence"/>
</dbReference>
<reference evidence="3 4" key="2">
    <citation type="journal article" date="2014" name="PLoS Genet.">
        <title>Phylogenetically driven sequencing of extremely halophilic archaea reveals strategies for static and dynamic osmo-response.</title>
        <authorList>
            <person name="Becker E.A."/>
            <person name="Seitzer P.M."/>
            <person name="Tritt A."/>
            <person name="Larsen D."/>
            <person name="Krusor M."/>
            <person name="Yao A.I."/>
            <person name="Wu D."/>
            <person name="Madern D."/>
            <person name="Eisen J.A."/>
            <person name="Darling A.E."/>
            <person name="Facciotti M.T."/>
        </authorList>
    </citation>
    <scope>NUCLEOTIDE SEQUENCE [LARGE SCALE GENOMIC DNA]</scope>
    <source>
        <strain evidence="4">ATCC 29605 / DSM 3757 / JCM 8879 / NBRC 14742 / NCIMB 2012 / VKM B-1768 / DS2</strain>
    </source>
</reference>
<protein>
    <recommendedName>
        <fullName evidence="2">DUF7995 domain-containing protein</fullName>
    </recommendedName>
</protein>
<evidence type="ECO:0000313" key="4">
    <source>
        <dbReference type="Proteomes" id="UP000011532"/>
    </source>
</evidence>
<accession>A0A384K9X1</accession>
<organism evidence="3 4">
    <name type="scientific">Haloferax volcanii (strain ATCC 29605 / DSM 3757 / JCM 8879 / NBRC 14742 / NCIMB 2012 / VKM B-1768 / DS2)</name>
    <name type="common">Halobacterium volcanii</name>
    <dbReference type="NCBI Taxonomy" id="309800"/>
    <lineage>
        <taxon>Archaea</taxon>
        <taxon>Methanobacteriati</taxon>
        <taxon>Methanobacteriota</taxon>
        <taxon>Stenosarchaea group</taxon>
        <taxon>Halobacteria</taxon>
        <taxon>Halobacteriales</taxon>
        <taxon>Haloferacaceae</taxon>
        <taxon>Haloferax</taxon>
    </lineage>
</organism>
<comment type="caution">
    <text evidence="3">The sequence shown here is derived from an EMBL/GenBank/DDBJ whole genome shotgun (WGS) entry which is preliminary data.</text>
</comment>
<evidence type="ECO:0000256" key="1">
    <source>
        <dbReference type="SAM" id="Coils"/>
    </source>
</evidence>
<dbReference type="RefSeq" id="WP_004043405.1">
    <property type="nucleotide sequence ID" value="NC_013966.1"/>
</dbReference>
<evidence type="ECO:0000313" key="3">
    <source>
        <dbReference type="EMBL" id="ELY28677.1"/>
    </source>
</evidence>
<keyword evidence="1" id="KW-0175">Coiled coil</keyword>
<dbReference type="GeneID" id="8923474"/>
<proteinExistence type="predicted"/>
<feature type="domain" description="DUF7995" evidence="2">
    <location>
        <begin position="1"/>
        <end position="163"/>
    </location>
</feature>
<dbReference type="AlphaFoldDB" id="A0A384K9X1"/>
<sequence>MHMVIYSLVEASTHDDALATGKTVFDRLVGADPHAGAVFDYYVTFEEEDTSVAGKARWGELPTAVPVDSDDGQDLLERGWEATKEEFERNLDRVKEAIEELSDEEIMRDEDLARHAFHQVGAYDGPSVFLYTEHATGIRHRGQLDRLLEESEELWIVPADVHF</sequence>
<dbReference type="InterPro" id="IPR058308">
    <property type="entry name" value="DUF7995"/>
</dbReference>
<evidence type="ECO:0000259" key="2">
    <source>
        <dbReference type="Pfam" id="PF25958"/>
    </source>
</evidence>
<feature type="coiled-coil region" evidence="1">
    <location>
        <begin position="77"/>
        <end position="104"/>
    </location>
</feature>
<name>A0A384K9X1_HALVD</name>
<reference evidence="4" key="1">
    <citation type="submission" date="2012-11" db="EMBL/GenBank/DDBJ databases">
        <authorList>
            <person name="Becker E.A."/>
            <person name="Seitzer P."/>
            <person name="Tritt A."/>
            <person name="Larsen D."/>
            <person name="Yao A."/>
            <person name="Wu D."/>
            <person name="Darling A."/>
            <person name="Eisen J.A."/>
            <person name="Facciotti M.T."/>
        </authorList>
    </citation>
    <scope>NUCLEOTIDE SEQUENCE [LARGE SCALE GENOMIC DNA]</scope>
    <source>
        <strain evidence="4">ATCC 29605 / DSM 3757 / JCM 8879 / NBRC 14742 / NCIMB 2012 / VKM B-1768 / DS2</strain>
    </source>
</reference>
<gene>
    <name evidence="3" type="ORF">C498_11081</name>
</gene>